<evidence type="ECO:0000313" key="17">
    <source>
        <dbReference type="EMBL" id="MFB9210560.1"/>
    </source>
</evidence>
<dbReference type="InterPro" id="IPR001182">
    <property type="entry name" value="FtsW/RodA"/>
</dbReference>
<keyword evidence="4 16" id="KW-0812">Transmembrane</keyword>
<evidence type="ECO:0000313" key="18">
    <source>
        <dbReference type="Proteomes" id="UP001589654"/>
    </source>
</evidence>
<keyword evidence="7 16" id="KW-1133">Transmembrane helix</keyword>
<feature type="transmembrane region" description="Helical" evidence="16">
    <location>
        <begin position="124"/>
        <end position="142"/>
    </location>
</feature>
<keyword evidence="2" id="KW-0328">Glycosyltransferase</keyword>
<dbReference type="EC" id="2.4.99.28" evidence="14"/>
<feature type="transmembrane region" description="Helical" evidence="16">
    <location>
        <begin position="52"/>
        <end position="71"/>
    </location>
</feature>
<dbReference type="RefSeq" id="WP_290246813.1">
    <property type="nucleotide sequence ID" value="NZ_JAUFQT010000001.1"/>
</dbReference>
<evidence type="ECO:0000256" key="16">
    <source>
        <dbReference type="SAM" id="Phobius"/>
    </source>
</evidence>
<evidence type="ECO:0000256" key="10">
    <source>
        <dbReference type="ARBA" id="ARBA00033270"/>
    </source>
</evidence>
<keyword evidence="5" id="KW-0133">Cell shape</keyword>
<organism evidence="17 18">
    <name type="scientific">Echinicola jeungdonensis</name>
    <dbReference type="NCBI Taxonomy" id="709343"/>
    <lineage>
        <taxon>Bacteria</taxon>
        <taxon>Pseudomonadati</taxon>
        <taxon>Bacteroidota</taxon>
        <taxon>Cytophagia</taxon>
        <taxon>Cytophagales</taxon>
        <taxon>Cyclobacteriaceae</taxon>
        <taxon>Echinicola</taxon>
    </lineage>
</organism>
<evidence type="ECO:0000256" key="9">
    <source>
        <dbReference type="ARBA" id="ARBA00032370"/>
    </source>
</evidence>
<dbReference type="PANTHER" id="PTHR30474">
    <property type="entry name" value="CELL CYCLE PROTEIN"/>
    <property type="match status" value="1"/>
</dbReference>
<evidence type="ECO:0000256" key="12">
    <source>
        <dbReference type="ARBA" id="ARBA00041185"/>
    </source>
</evidence>
<dbReference type="EMBL" id="JBHMEW010000008">
    <property type="protein sequence ID" value="MFB9210560.1"/>
    <property type="molecule type" value="Genomic_DNA"/>
</dbReference>
<evidence type="ECO:0000256" key="11">
    <source>
        <dbReference type="ARBA" id="ARBA00038053"/>
    </source>
</evidence>
<evidence type="ECO:0000256" key="1">
    <source>
        <dbReference type="ARBA" id="ARBA00004141"/>
    </source>
</evidence>
<feature type="transmembrane region" description="Helical" evidence="16">
    <location>
        <begin position="83"/>
        <end position="103"/>
    </location>
</feature>
<evidence type="ECO:0000256" key="2">
    <source>
        <dbReference type="ARBA" id="ARBA00022676"/>
    </source>
</evidence>
<evidence type="ECO:0000256" key="3">
    <source>
        <dbReference type="ARBA" id="ARBA00022679"/>
    </source>
</evidence>
<comment type="caution">
    <text evidence="17">The sequence shown here is derived from an EMBL/GenBank/DDBJ whole genome shotgun (WGS) entry which is preliminary data.</text>
</comment>
<reference evidence="17 18" key="1">
    <citation type="submission" date="2024-09" db="EMBL/GenBank/DDBJ databases">
        <authorList>
            <person name="Sun Q."/>
            <person name="Mori K."/>
        </authorList>
    </citation>
    <scope>NUCLEOTIDE SEQUENCE [LARGE SCALE GENOMIC DNA]</scope>
    <source>
        <strain evidence="17 18">CECT 7682</strain>
    </source>
</reference>
<evidence type="ECO:0000256" key="15">
    <source>
        <dbReference type="ARBA" id="ARBA00049902"/>
    </source>
</evidence>
<keyword evidence="6" id="KW-0573">Peptidoglycan synthesis</keyword>
<feature type="transmembrane region" description="Helical" evidence="16">
    <location>
        <begin position="306"/>
        <end position="331"/>
    </location>
</feature>
<keyword evidence="3" id="KW-0808">Transferase</keyword>
<dbReference type="Pfam" id="PF01098">
    <property type="entry name" value="FTSW_RODA_SPOVE"/>
    <property type="match status" value="1"/>
</dbReference>
<evidence type="ECO:0000256" key="5">
    <source>
        <dbReference type="ARBA" id="ARBA00022960"/>
    </source>
</evidence>
<comment type="similarity">
    <text evidence="11">Belongs to the SEDS family. FtsW subfamily.</text>
</comment>
<dbReference type="Proteomes" id="UP001589654">
    <property type="component" value="Unassembled WGS sequence"/>
</dbReference>
<feature type="transmembrane region" description="Helical" evidence="16">
    <location>
        <begin position="193"/>
        <end position="211"/>
    </location>
</feature>
<name>A0ABV5J303_9BACT</name>
<evidence type="ECO:0000256" key="7">
    <source>
        <dbReference type="ARBA" id="ARBA00022989"/>
    </source>
</evidence>
<feature type="transmembrane region" description="Helical" evidence="16">
    <location>
        <begin position="17"/>
        <end position="40"/>
    </location>
</feature>
<comment type="catalytic activity">
    <reaction evidence="15">
        <text>[GlcNAc-(1-&gt;4)-Mur2Ac(oyl-L-Ala-gamma-D-Glu-L-Lys-D-Ala-D-Ala)](n)-di-trans,octa-cis-undecaprenyl diphosphate + beta-D-GlcNAc-(1-&gt;4)-Mur2Ac(oyl-L-Ala-gamma-D-Glu-L-Lys-D-Ala-D-Ala)-di-trans,octa-cis-undecaprenyl diphosphate = [GlcNAc-(1-&gt;4)-Mur2Ac(oyl-L-Ala-gamma-D-Glu-L-Lys-D-Ala-D-Ala)](n+1)-di-trans,octa-cis-undecaprenyl diphosphate + di-trans,octa-cis-undecaprenyl diphosphate + H(+)</text>
        <dbReference type="Rhea" id="RHEA:23708"/>
        <dbReference type="Rhea" id="RHEA-COMP:9602"/>
        <dbReference type="Rhea" id="RHEA-COMP:9603"/>
        <dbReference type="ChEBI" id="CHEBI:15378"/>
        <dbReference type="ChEBI" id="CHEBI:58405"/>
        <dbReference type="ChEBI" id="CHEBI:60033"/>
        <dbReference type="ChEBI" id="CHEBI:78435"/>
        <dbReference type="EC" id="2.4.99.28"/>
    </reaction>
</comment>
<feature type="transmembrane region" description="Helical" evidence="16">
    <location>
        <begin position="268"/>
        <end position="294"/>
    </location>
</feature>
<evidence type="ECO:0000256" key="4">
    <source>
        <dbReference type="ARBA" id="ARBA00022692"/>
    </source>
</evidence>
<evidence type="ECO:0000256" key="6">
    <source>
        <dbReference type="ARBA" id="ARBA00022984"/>
    </source>
</evidence>
<evidence type="ECO:0000256" key="14">
    <source>
        <dbReference type="ARBA" id="ARBA00044770"/>
    </source>
</evidence>
<evidence type="ECO:0000256" key="13">
    <source>
        <dbReference type="ARBA" id="ARBA00041418"/>
    </source>
</evidence>
<accession>A0ABV5J303</accession>
<keyword evidence="8 16" id="KW-0472">Membrane</keyword>
<proteinExistence type="inferred from homology"/>
<keyword evidence="18" id="KW-1185">Reference proteome</keyword>
<protein>
    <recommendedName>
        <fullName evidence="12">Probable peptidoglycan glycosyltransferase FtsW</fullName>
        <ecNumber evidence="14">2.4.99.28</ecNumber>
    </recommendedName>
    <alternativeName>
        <fullName evidence="13">Cell division protein FtsW</fullName>
    </alternativeName>
    <alternativeName>
        <fullName evidence="10">Cell wall polymerase</fullName>
    </alternativeName>
    <alternativeName>
        <fullName evidence="9">Peptidoglycan polymerase</fullName>
    </alternativeName>
</protein>
<dbReference type="PANTHER" id="PTHR30474:SF2">
    <property type="entry name" value="PEPTIDOGLYCAN GLYCOSYLTRANSFERASE FTSW-RELATED"/>
    <property type="match status" value="1"/>
</dbReference>
<feature type="transmembrane region" description="Helical" evidence="16">
    <location>
        <begin position="154"/>
        <end position="186"/>
    </location>
</feature>
<feature type="transmembrane region" description="Helical" evidence="16">
    <location>
        <begin position="343"/>
        <end position="365"/>
    </location>
</feature>
<gene>
    <name evidence="17" type="ORF">ACFFUR_01980</name>
</gene>
<sequence length="388" mass="41965">MVAAKAWIDKNLKGDSVIWGIVIVLSIISILVVYSATGTLAYRKMGGNTEVYLIKHTLLILLSLVVMWMAHKVPYKYYGKLSLMALWVSVPLLGITYFFGANLNAASRWLTIPIINQAFQPSDLAKLALIAAVAGMLAKRQKNIGDFQNTFIPIMIWIGMICLLIALANMSTAVLLLATCLLLMFIGRVPMKFLLMVCLIGALALTTAIFVGQRGGTFFSRIENFMSDEDIPYQAQQSYIAIATGGVAGKGPGNSEQRNFLPHPYSDFIFAIIIEEYGMIGGGVVLFLYLALLYRGMHVVAISNRPFGGLLSAGLSFALVIQALVNMAVAVGLGPITGLPLPLLSMGGTSLLFTGISLGIILSVSRGDQEDSFQMDGNQPRKNVMEIA</sequence>
<evidence type="ECO:0000256" key="8">
    <source>
        <dbReference type="ARBA" id="ARBA00023136"/>
    </source>
</evidence>
<comment type="subcellular location">
    <subcellularLocation>
        <location evidence="1">Membrane</location>
        <topology evidence="1">Multi-pass membrane protein</topology>
    </subcellularLocation>
</comment>